<name>A0A285VBS3_9MICO</name>
<dbReference type="PROSITE" id="PS51318">
    <property type="entry name" value="TAT"/>
    <property type="match status" value="1"/>
</dbReference>
<evidence type="ECO:0000313" key="2">
    <source>
        <dbReference type="EMBL" id="SOC51417.1"/>
    </source>
</evidence>
<dbReference type="RefSeq" id="WP_097186413.1">
    <property type="nucleotide sequence ID" value="NZ_OBQK01000001.1"/>
</dbReference>
<feature type="signal peptide" evidence="1">
    <location>
        <begin position="1"/>
        <end position="27"/>
    </location>
</feature>
<keyword evidence="1" id="KW-0732">Signal</keyword>
<dbReference type="Proteomes" id="UP000219688">
    <property type="component" value="Unassembled WGS sequence"/>
</dbReference>
<dbReference type="AlphaFoldDB" id="A0A285VBS3"/>
<organism evidence="2 3">
    <name type="scientific">Ornithinimicrobium cerasi</name>
    <dbReference type="NCBI Taxonomy" id="2248773"/>
    <lineage>
        <taxon>Bacteria</taxon>
        <taxon>Bacillati</taxon>
        <taxon>Actinomycetota</taxon>
        <taxon>Actinomycetes</taxon>
        <taxon>Micrococcales</taxon>
        <taxon>Ornithinimicrobiaceae</taxon>
        <taxon>Ornithinimicrobium</taxon>
    </lineage>
</organism>
<gene>
    <name evidence="2" type="ORF">SAMN05421879_101187</name>
</gene>
<dbReference type="InterPro" id="IPR006311">
    <property type="entry name" value="TAT_signal"/>
</dbReference>
<dbReference type="EMBL" id="OBQK01000001">
    <property type="protein sequence ID" value="SOC51417.1"/>
    <property type="molecule type" value="Genomic_DNA"/>
</dbReference>
<protein>
    <recommendedName>
        <fullName evidence="4">Htaa protein</fullName>
    </recommendedName>
</protein>
<keyword evidence="3" id="KW-1185">Reference proteome</keyword>
<reference evidence="3" key="1">
    <citation type="submission" date="2017-08" db="EMBL/GenBank/DDBJ databases">
        <authorList>
            <person name="Varghese N."/>
            <person name="Submissions S."/>
        </authorList>
    </citation>
    <scope>NUCLEOTIDE SEQUENCE [LARGE SCALE GENOMIC DNA]</scope>
    <source>
        <strain evidence="3">USBA17B2</strain>
    </source>
</reference>
<feature type="chain" id="PRO_5012380070" description="Htaa protein" evidence="1">
    <location>
        <begin position="28"/>
        <end position="183"/>
    </location>
</feature>
<accession>A0A285VBS3</accession>
<proteinExistence type="predicted"/>
<evidence type="ECO:0008006" key="4">
    <source>
        <dbReference type="Google" id="ProtNLM"/>
    </source>
</evidence>
<evidence type="ECO:0000256" key="1">
    <source>
        <dbReference type="SAM" id="SignalP"/>
    </source>
</evidence>
<evidence type="ECO:0000313" key="3">
    <source>
        <dbReference type="Proteomes" id="UP000219688"/>
    </source>
</evidence>
<sequence>MSSTTRSLLASAAAVVLTVAVATPASARIVDRWSLDESFSGQSDPGYCGVEDLVVDFTYDQTGEARLHQRGSQGLLYYHASTTYVETVTYEGRTVSTYGKTLEKDVEVTDNGNGTWQVLVLLTGPARTVDEAGRVIAKNDGQTRLLLHIDAETGELLAEPEVVFGSTGTDDDFCAAVLEEWGL</sequence>